<organism evidence="2 3">
    <name type="scientific">Romanomermis culicivorax</name>
    <name type="common">Nematode worm</name>
    <dbReference type="NCBI Taxonomy" id="13658"/>
    <lineage>
        <taxon>Eukaryota</taxon>
        <taxon>Metazoa</taxon>
        <taxon>Ecdysozoa</taxon>
        <taxon>Nematoda</taxon>
        <taxon>Enoplea</taxon>
        <taxon>Dorylaimia</taxon>
        <taxon>Mermithida</taxon>
        <taxon>Mermithoidea</taxon>
        <taxon>Mermithidae</taxon>
        <taxon>Romanomermis</taxon>
    </lineage>
</organism>
<evidence type="ECO:0000313" key="2">
    <source>
        <dbReference type="Proteomes" id="UP000887565"/>
    </source>
</evidence>
<feature type="region of interest" description="Disordered" evidence="1">
    <location>
        <begin position="1"/>
        <end position="24"/>
    </location>
</feature>
<feature type="compositionally biased region" description="Basic and acidic residues" evidence="1">
    <location>
        <begin position="1"/>
        <end position="14"/>
    </location>
</feature>
<keyword evidence="2" id="KW-1185">Reference proteome</keyword>
<proteinExistence type="predicted"/>
<name>A0A915IYE7_ROMCU</name>
<reference evidence="3" key="1">
    <citation type="submission" date="2022-11" db="UniProtKB">
        <authorList>
            <consortium name="WormBaseParasite"/>
        </authorList>
    </citation>
    <scope>IDENTIFICATION</scope>
</reference>
<evidence type="ECO:0000313" key="3">
    <source>
        <dbReference type="WBParaSite" id="nRc.2.0.1.t19130-RA"/>
    </source>
</evidence>
<protein>
    <submittedName>
        <fullName evidence="3">Uncharacterized protein</fullName>
    </submittedName>
</protein>
<dbReference type="Proteomes" id="UP000887565">
    <property type="component" value="Unplaced"/>
</dbReference>
<evidence type="ECO:0000256" key="1">
    <source>
        <dbReference type="SAM" id="MobiDB-lite"/>
    </source>
</evidence>
<sequence>MIKPIEATENRENGGKGNRGIWRRQHRYKNSEIFPVPGAGMRNTLQQHNNGAASRINPVTQKIGELRLVAQFVETTVAKANFAFVAHRRIL</sequence>
<accession>A0A915IYE7</accession>
<dbReference type="AlphaFoldDB" id="A0A915IYE7"/>
<dbReference type="WBParaSite" id="nRc.2.0.1.t19130-RA">
    <property type="protein sequence ID" value="nRc.2.0.1.t19130-RA"/>
    <property type="gene ID" value="nRc.2.0.1.g19130"/>
</dbReference>